<reference evidence="2" key="1">
    <citation type="submission" date="2025-08" db="UniProtKB">
        <authorList>
            <consortium name="RefSeq"/>
        </authorList>
    </citation>
    <scope>IDENTIFICATION</scope>
    <source>
        <strain evidence="2">11010-0011.00</strain>
        <tissue evidence="2">Whole body</tissue>
    </source>
</reference>
<sequence>MCEGNRKRITYDSVHNPRYNDKRNVGWYQNMEYMKYWPGARFMYVFKGGDLNSAAHLLAESMKEPFQMFPFASVAVQQSVRDEFIERVRCRFRQLKPHVVLHPNFERSADILRNGDKKYIVADCKDAPPFASPILVPNVTHLHFGSGASGVVTVHSFRTFREAANMFLNESPPFEVVHVFDEKVTSVYSIAKRIRCVEFFVNCSDVCLLPILPHFAMKKPRTVIFNNYHFETLKLGDHWRIIVFPISNNISHPCCCAQFGNCTCYLTGGDCCE</sequence>
<protein>
    <submittedName>
        <fullName evidence="2">Uncharacterized protein LOC115624182</fullName>
    </submittedName>
</protein>
<gene>
    <name evidence="2" type="primary">LOC115624182</name>
</gene>
<evidence type="ECO:0000313" key="1">
    <source>
        <dbReference type="Proteomes" id="UP000504634"/>
    </source>
</evidence>
<name>A0A6J2THP3_DROLE</name>
<organism evidence="1 2">
    <name type="scientific">Drosophila lebanonensis</name>
    <name type="common">Fruit fly</name>
    <name type="synonym">Scaptodrosophila lebanonensis</name>
    <dbReference type="NCBI Taxonomy" id="7225"/>
    <lineage>
        <taxon>Eukaryota</taxon>
        <taxon>Metazoa</taxon>
        <taxon>Ecdysozoa</taxon>
        <taxon>Arthropoda</taxon>
        <taxon>Hexapoda</taxon>
        <taxon>Insecta</taxon>
        <taxon>Pterygota</taxon>
        <taxon>Neoptera</taxon>
        <taxon>Endopterygota</taxon>
        <taxon>Diptera</taxon>
        <taxon>Brachycera</taxon>
        <taxon>Muscomorpha</taxon>
        <taxon>Ephydroidea</taxon>
        <taxon>Drosophilidae</taxon>
        <taxon>Scaptodrosophila</taxon>
    </lineage>
</organism>
<dbReference type="Proteomes" id="UP000504634">
    <property type="component" value="Unplaced"/>
</dbReference>
<dbReference type="AlphaFoldDB" id="A0A6J2THP3"/>
<dbReference type="InterPro" id="IPR009961">
    <property type="entry name" value="DUF1487"/>
</dbReference>
<evidence type="ECO:0000313" key="2">
    <source>
        <dbReference type="RefSeq" id="XP_030374638.1"/>
    </source>
</evidence>
<dbReference type="InterPro" id="IPR016161">
    <property type="entry name" value="Ald_DH/histidinol_DH"/>
</dbReference>
<dbReference type="PANTHER" id="PTHR21644">
    <property type="entry name" value="AT02555P-RELATED"/>
    <property type="match status" value="1"/>
</dbReference>
<dbReference type="RefSeq" id="XP_030374638.1">
    <property type="nucleotide sequence ID" value="XM_030518778.1"/>
</dbReference>
<proteinExistence type="predicted"/>
<dbReference type="GeneID" id="115624182"/>
<dbReference type="Pfam" id="PF07368">
    <property type="entry name" value="DUF1487"/>
    <property type="match status" value="1"/>
</dbReference>
<dbReference type="PANTHER" id="PTHR21644:SF0">
    <property type="entry name" value="AT02555P-RELATED"/>
    <property type="match status" value="1"/>
</dbReference>
<dbReference type="OrthoDB" id="7881997at2759"/>
<dbReference type="GO" id="GO:0016491">
    <property type="term" value="F:oxidoreductase activity"/>
    <property type="evidence" value="ECO:0007669"/>
    <property type="project" value="InterPro"/>
</dbReference>
<dbReference type="SUPFAM" id="SSF53720">
    <property type="entry name" value="ALDH-like"/>
    <property type="match status" value="1"/>
</dbReference>
<accession>A0A6J2THP3</accession>
<keyword evidence="1" id="KW-1185">Reference proteome</keyword>